<name>A0A7W5AG88_9ACTN</name>
<feature type="region of interest" description="Disordered" evidence="1">
    <location>
        <begin position="1"/>
        <end position="22"/>
    </location>
</feature>
<evidence type="ECO:0000256" key="1">
    <source>
        <dbReference type="SAM" id="MobiDB-lite"/>
    </source>
</evidence>
<dbReference type="AlphaFoldDB" id="A0A7W5AG88"/>
<dbReference type="InterPro" id="IPR029058">
    <property type="entry name" value="AB_hydrolase_fold"/>
</dbReference>
<dbReference type="RefSeq" id="WP_183220269.1">
    <property type="nucleotide sequence ID" value="NZ_BMPW01000004.1"/>
</dbReference>
<feature type="region of interest" description="Disordered" evidence="1">
    <location>
        <begin position="59"/>
        <end position="82"/>
    </location>
</feature>
<feature type="compositionally biased region" description="Low complexity" evidence="1">
    <location>
        <begin position="69"/>
        <end position="82"/>
    </location>
</feature>
<gene>
    <name evidence="2" type="ORF">FHR83_003151</name>
</gene>
<dbReference type="Proteomes" id="UP000590749">
    <property type="component" value="Unassembled WGS sequence"/>
</dbReference>
<evidence type="ECO:0000313" key="2">
    <source>
        <dbReference type="EMBL" id="MBB3095481.1"/>
    </source>
</evidence>
<organism evidence="2 3">
    <name type="scientific">Actinoplanes campanulatus</name>
    <dbReference type="NCBI Taxonomy" id="113559"/>
    <lineage>
        <taxon>Bacteria</taxon>
        <taxon>Bacillati</taxon>
        <taxon>Actinomycetota</taxon>
        <taxon>Actinomycetes</taxon>
        <taxon>Micromonosporales</taxon>
        <taxon>Micromonosporaceae</taxon>
        <taxon>Actinoplanes</taxon>
    </lineage>
</organism>
<protein>
    <submittedName>
        <fullName evidence="2">Uncharacterized protein</fullName>
    </submittedName>
</protein>
<keyword evidence="3" id="KW-1185">Reference proteome</keyword>
<accession>A0A7W5AG88</accession>
<comment type="caution">
    <text evidence="2">The sequence shown here is derived from an EMBL/GenBank/DDBJ whole genome shotgun (WGS) entry which is preliminary data.</text>
</comment>
<dbReference type="Gene3D" id="3.40.50.1820">
    <property type="entry name" value="alpha/beta hydrolase"/>
    <property type="match status" value="1"/>
</dbReference>
<evidence type="ECO:0000313" key="3">
    <source>
        <dbReference type="Proteomes" id="UP000590749"/>
    </source>
</evidence>
<proteinExistence type="predicted"/>
<sequence length="82" mass="8833">MDMPRQANRPTAAPARAAADAARSTAPLLFHLPDDEVFPVDGQREPFNLIRSIRRCLVTEPGRHVGTTPRRSSGGEPSSPSA</sequence>
<reference evidence="2 3" key="1">
    <citation type="submission" date="2020-08" db="EMBL/GenBank/DDBJ databases">
        <title>Genomic Encyclopedia of Type Strains, Phase III (KMG-III): the genomes of soil and plant-associated and newly described type strains.</title>
        <authorList>
            <person name="Whitman W."/>
        </authorList>
    </citation>
    <scope>NUCLEOTIDE SEQUENCE [LARGE SCALE GENOMIC DNA]</scope>
    <source>
        <strain evidence="2 3">CECT 3287</strain>
    </source>
</reference>
<dbReference type="EMBL" id="JACHXF010000006">
    <property type="protein sequence ID" value="MBB3095481.1"/>
    <property type="molecule type" value="Genomic_DNA"/>
</dbReference>